<sequence>MSSSSSDRISTTSRESDSTDCELLEKASNLFFQIRHTSSHVAMWRQHIWSITLRWDMPESTSGHTNTGSRIDFPLDPGHEADLNRLLEHCEKATFGLGGQDVLDETYRKAVQMDPTKFCTNFDPYSVGVIDSIAQVLLPTAVESTTHRAIYSGQNGKFKSHVDTPRSPFQFGSLVVCLPVEHTGGQLRVGHEEEMTFDWSNRREDQHAANIRWAASYSNCQHEVLEVTSGHRLTLTYNLYAVQGAGRLTGVSRTLNPANLSLFQVMKNIPFQRLFNGKSKTNYFGMEHAPFTKLRTPLPETLKGLDSVLWESFKALEFDEEERASHCPWMRPVPPQIPSDYIIGRRFGLHVHEEGVEKAHIESIQEYHDMFLQWGDYIKAASTG</sequence>
<reference evidence="3 4" key="1">
    <citation type="submission" date="2014-02" db="EMBL/GenBank/DDBJ databases">
        <title>The genome sequence of the entomopathogenic fungus Metarhizium robertsii ARSEF 2575.</title>
        <authorList>
            <person name="Giuliano Garisto Donzelli B."/>
            <person name="Roe B.A."/>
            <person name="Macmil S.L."/>
            <person name="Krasnoff S.B."/>
            <person name="Gibson D.M."/>
        </authorList>
    </citation>
    <scope>NUCLEOTIDE SEQUENCE [LARGE SCALE GENOMIC DNA]</scope>
    <source>
        <strain evidence="3 4">ARSEF 2575</strain>
    </source>
</reference>
<dbReference type="Pfam" id="PF13640">
    <property type="entry name" value="2OG-FeII_Oxy_3"/>
    <property type="match status" value="1"/>
</dbReference>
<evidence type="ECO:0000256" key="1">
    <source>
        <dbReference type="SAM" id="MobiDB-lite"/>
    </source>
</evidence>
<comment type="caution">
    <text evidence="3">The sequence shown here is derived from an EMBL/GenBank/DDBJ whole genome shotgun (WGS) entry which is preliminary data.</text>
</comment>
<gene>
    <name evidence="3" type="ORF">X797_012131</name>
</gene>
<feature type="domain" description="Prolyl 4-hydroxylase alpha subunit Fe(2+) 2OG dioxygenase" evidence="2">
    <location>
        <begin position="149"/>
        <end position="239"/>
    </location>
</feature>
<evidence type="ECO:0000313" key="4">
    <source>
        <dbReference type="Proteomes" id="UP000030151"/>
    </source>
</evidence>
<dbReference type="InterPro" id="IPR044862">
    <property type="entry name" value="Pro_4_hyd_alph_FE2OG_OXY"/>
</dbReference>
<protein>
    <recommendedName>
        <fullName evidence="2">Prolyl 4-hydroxylase alpha subunit Fe(2+) 2OG dioxygenase domain-containing protein</fullName>
    </recommendedName>
</protein>
<dbReference type="PANTHER" id="PTHR33099">
    <property type="entry name" value="FE2OG DIOXYGENASE DOMAIN-CONTAINING PROTEIN"/>
    <property type="match status" value="1"/>
</dbReference>
<dbReference type="PANTHER" id="PTHR33099:SF7">
    <property type="entry name" value="MYND-TYPE DOMAIN-CONTAINING PROTEIN"/>
    <property type="match status" value="1"/>
</dbReference>
<name>A0A014P0Q4_9HYPO</name>
<dbReference type="EMBL" id="JELW01000151">
    <property type="protein sequence ID" value="EXU94787.1"/>
    <property type="molecule type" value="Genomic_DNA"/>
</dbReference>
<feature type="compositionally biased region" description="Low complexity" evidence="1">
    <location>
        <begin position="1"/>
        <end position="13"/>
    </location>
</feature>
<dbReference type="HOGENOM" id="CLU_019613_1_2_1"/>
<evidence type="ECO:0000313" key="3">
    <source>
        <dbReference type="EMBL" id="EXU94787.1"/>
    </source>
</evidence>
<dbReference type="Proteomes" id="UP000030151">
    <property type="component" value="Unassembled WGS sequence"/>
</dbReference>
<proteinExistence type="predicted"/>
<accession>A0A014P0Q4</accession>
<organism evidence="3 4">
    <name type="scientific">Metarhizium robertsii</name>
    <dbReference type="NCBI Taxonomy" id="568076"/>
    <lineage>
        <taxon>Eukaryota</taxon>
        <taxon>Fungi</taxon>
        <taxon>Dikarya</taxon>
        <taxon>Ascomycota</taxon>
        <taxon>Pezizomycotina</taxon>
        <taxon>Sordariomycetes</taxon>
        <taxon>Hypocreomycetidae</taxon>
        <taxon>Hypocreales</taxon>
        <taxon>Clavicipitaceae</taxon>
        <taxon>Metarhizium</taxon>
    </lineage>
</organism>
<evidence type="ECO:0000259" key="2">
    <source>
        <dbReference type="Pfam" id="PF13640"/>
    </source>
</evidence>
<feature type="region of interest" description="Disordered" evidence="1">
    <location>
        <begin position="1"/>
        <end position="20"/>
    </location>
</feature>
<dbReference type="AlphaFoldDB" id="A0A014P0Q4"/>
<dbReference type="Gene3D" id="2.60.120.620">
    <property type="entry name" value="q2cbj1_9rhob like domain"/>
    <property type="match status" value="1"/>
</dbReference>